<feature type="compositionally biased region" description="Low complexity" evidence="1">
    <location>
        <begin position="629"/>
        <end position="647"/>
    </location>
</feature>
<feature type="compositionally biased region" description="Low complexity" evidence="1">
    <location>
        <begin position="318"/>
        <end position="330"/>
    </location>
</feature>
<keyword evidence="3" id="KW-1185">Reference proteome</keyword>
<evidence type="ECO:0000256" key="1">
    <source>
        <dbReference type="SAM" id="MobiDB-lite"/>
    </source>
</evidence>
<feature type="region of interest" description="Disordered" evidence="1">
    <location>
        <begin position="1"/>
        <end position="240"/>
    </location>
</feature>
<feature type="region of interest" description="Disordered" evidence="1">
    <location>
        <begin position="474"/>
        <end position="613"/>
    </location>
</feature>
<accession>A0A9P5NAY0</accession>
<feature type="region of interest" description="Disordered" evidence="1">
    <location>
        <begin position="823"/>
        <end position="878"/>
    </location>
</feature>
<feature type="compositionally biased region" description="Basic and acidic residues" evidence="1">
    <location>
        <begin position="21"/>
        <end position="36"/>
    </location>
</feature>
<feature type="compositionally biased region" description="Basic and acidic residues" evidence="1">
    <location>
        <begin position="857"/>
        <end position="867"/>
    </location>
</feature>
<feature type="region of interest" description="Disordered" evidence="1">
    <location>
        <begin position="257"/>
        <end position="330"/>
    </location>
</feature>
<dbReference type="Proteomes" id="UP000724874">
    <property type="component" value="Unassembled WGS sequence"/>
</dbReference>
<feature type="compositionally biased region" description="Polar residues" evidence="1">
    <location>
        <begin position="829"/>
        <end position="841"/>
    </location>
</feature>
<dbReference type="OrthoDB" id="3071629at2759"/>
<organism evidence="2 3">
    <name type="scientific">Gymnopilus junonius</name>
    <name type="common">Spectacular rustgill mushroom</name>
    <name type="synonym">Gymnopilus spectabilis subsp. junonius</name>
    <dbReference type="NCBI Taxonomy" id="109634"/>
    <lineage>
        <taxon>Eukaryota</taxon>
        <taxon>Fungi</taxon>
        <taxon>Dikarya</taxon>
        <taxon>Basidiomycota</taxon>
        <taxon>Agaricomycotina</taxon>
        <taxon>Agaricomycetes</taxon>
        <taxon>Agaricomycetidae</taxon>
        <taxon>Agaricales</taxon>
        <taxon>Agaricineae</taxon>
        <taxon>Hymenogastraceae</taxon>
        <taxon>Gymnopilus</taxon>
    </lineage>
</organism>
<gene>
    <name evidence="2" type="ORF">CPB84DRAFT_1798833</name>
</gene>
<feature type="region of interest" description="Disordered" evidence="1">
    <location>
        <begin position="789"/>
        <end position="810"/>
    </location>
</feature>
<dbReference type="AlphaFoldDB" id="A0A9P5NAY0"/>
<feature type="region of interest" description="Disordered" evidence="1">
    <location>
        <begin position="629"/>
        <end position="681"/>
    </location>
</feature>
<dbReference type="EMBL" id="JADNYJ010000251">
    <property type="protein sequence ID" value="KAF8872925.1"/>
    <property type="molecule type" value="Genomic_DNA"/>
</dbReference>
<reference evidence="2" key="1">
    <citation type="submission" date="2020-11" db="EMBL/GenBank/DDBJ databases">
        <authorList>
            <consortium name="DOE Joint Genome Institute"/>
            <person name="Ahrendt S."/>
            <person name="Riley R."/>
            <person name="Andreopoulos W."/>
            <person name="LaButti K."/>
            <person name="Pangilinan J."/>
            <person name="Ruiz-duenas F.J."/>
            <person name="Barrasa J.M."/>
            <person name="Sanchez-Garcia M."/>
            <person name="Camarero S."/>
            <person name="Miyauchi S."/>
            <person name="Serrano A."/>
            <person name="Linde D."/>
            <person name="Babiker R."/>
            <person name="Drula E."/>
            <person name="Ayuso-Fernandez I."/>
            <person name="Pacheco R."/>
            <person name="Padilla G."/>
            <person name="Ferreira P."/>
            <person name="Barriuso J."/>
            <person name="Kellner H."/>
            <person name="Castanera R."/>
            <person name="Alfaro M."/>
            <person name="Ramirez L."/>
            <person name="Pisabarro A.G."/>
            <person name="Kuo A."/>
            <person name="Tritt A."/>
            <person name="Lipzen A."/>
            <person name="He G."/>
            <person name="Yan M."/>
            <person name="Ng V."/>
            <person name="Cullen D."/>
            <person name="Martin F."/>
            <person name="Rosso M.-N."/>
            <person name="Henrissat B."/>
            <person name="Hibbett D."/>
            <person name="Martinez A.T."/>
            <person name="Grigoriev I.V."/>
        </authorList>
    </citation>
    <scope>NUCLEOTIDE SEQUENCE</scope>
    <source>
        <strain evidence="2">AH 44721</strain>
    </source>
</reference>
<feature type="compositionally biased region" description="Low complexity" evidence="1">
    <location>
        <begin position="726"/>
        <end position="743"/>
    </location>
</feature>
<feature type="compositionally biased region" description="Low complexity" evidence="1">
    <location>
        <begin position="392"/>
        <end position="414"/>
    </location>
</feature>
<feature type="compositionally biased region" description="Polar residues" evidence="1">
    <location>
        <begin position="164"/>
        <end position="183"/>
    </location>
</feature>
<proteinExistence type="predicted"/>
<feature type="region of interest" description="Disordered" evidence="1">
    <location>
        <begin position="391"/>
        <end position="427"/>
    </location>
</feature>
<feature type="compositionally biased region" description="Low complexity" evidence="1">
    <location>
        <begin position="548"/>
        <end position="604"/>
    </location>
</feature>
<feature type="compositionally biased region" description="Low complexity" evidence="1">
    <location>
        <begin position="37"/>
        <end position="55"/>
    </location>
</feature>
<feature type="compositionally biased region" description="Basic and acidic residues" evidence="1">
    <location>
        <begin position="106"/>
        <end position="116"/>
    </location>
</feature>
<comment type="caution">
    <text evidence="2">The sequence shown here is derived from an EMBL/GenBank/DDBJ whole genome shotgun (WGS) entry which is preliminary data.</text>
</comment>
<feature type="region of interest" description="Disordered" evidence="1">
    <location>
        <begin position="715"/>
        <end position="755"/>
    </location>
</feature>
<evidence type="ECO:0000313" key="3">
    <source>
        <dbReference type="Proteomes" id="UP000724874"/>
    </source>
</evidence>
<sequence length="902" mass="95223">MAGPQNDALQCQKYPLHGPHRVLELPGPHDHDHPRLSDPNPSSNPGPLLNSTSSPMSLYAPQSQKEKQGANPNSQPFTLRKGDLIVSPCVPFGSSNPSTAVVGTMHADEVGLRDDNGPSVPVTAHSSKGIAISSVQRPKRLGVALRRREDRDVPTATTLAHAKSSPSEKLNTTANDATQSRSITDPAASLRDPLLDTHSPSQRYSLPSEEQAVTPPPTRSLSPSPTRHSPSPLKMKSMKSLRALRPKLSRRMLNIDEGHDNTKSKPTHQPVHGPTSTANHLEQEQGQEQESLSHEPTPLLPLNLDGSKPSSPSPIPSLPTDTSPSPSRQLQLRTLRRKKHLNVNVNVMQSSITVPLSGSGADGHDGVAEVQPIAISLNLRTSQRDLKAKVASTLTPRSKPPLSLSPSRQQLRPQASKADILPKRKSSQPLVPLSVSVVIPGSESGSNSDLTSLSPPLTPTHTWSLRLYLSKSSLSSLPPSSSSPPPQLYAVPTSTSTTPTPTDPRSITKPTTPPPASPVKLGHPSRPYYSAIRKNGISSGSSPPPSRPTSLSGPSPSSAPTATPKPPSSSGSRPKSYTPPTTTTPLSPSLPSSSSALLNHFSSSTAPTGTSVASRHLSMSAMFISPAYSPLSFSSSSSPSSPFSAFSVLEDEDDDDADNNSAIADDDDAFPPSRAPSPGLISFSLSAAGRRLSGSSRASHDRDRNHGVFSHLLSHGREHGHRQGHRQTLSLSTSASSQPKTSSNDTSFSANAGVEVRPHRNTIGFSMSGQTELRMALATAAAASATSAGVSQGVGSETESANARGASSTRSGGFVFKFRERSSLDEDQIQSSNPDSASTSAGYPEDDGEFGRVSTHGQERIRGDSEQHSSNSFMGRVRKLRKGLKDMMVLSGGSAHAHSHSS</sequence>
<feature type="compositionally biased region" description="Acidic residues" evidence="1">
    <location>
        <begin position="649"/>
        <end position="669"/>
    </location>
</feature>
<name>A0A9P5NAY0_GYMJU</name>
<feature type="compositionally biased region" description="Low complexity" evidence="1">
    <location>
        <begin position="219"/>
        <end position="235"/>
    </location>
</feature>
<protein>
    <submittedName>
        <fullName evidence="2">Uncharacterized protein</fullName>
    </submittedName>
</protein>
<evidence type="ECO:0000313" key="2">
    <source>
        <dbReference type="EMBL" id="KAF8872925.1"/>
    </source>
</evidence>